<sequence>MVGSCIVTVVTTVHDAIKRTEAETTAVKKCPGQKAIFDTSALEELKNLQFLSSHNIRVWHTPAEEFNESCLVSTIGPIIPIHGHINGEIYVKLMRKHAIPAICISMLPWLLQSLDLNPLENLWQKVKSHLCSSLNKPTSIKDLEEKVKTAWN</sequence>
<dbReference type="OrthoDB" id="2442720at2759"/>
<reference evidence="1" key="1">
    <citation type="submission" date="2021-06" db="EMBL/GenBank/DDBJ databases">
        <authorList>
            <person name="Kallberg Y."/>
            <person name="Tangrot J."/>
            <person name="Rosling A."/>
        </authorList>
    </citation>
    <scope>NUCLEOTIDE SEQUENCE</scope>
    <source>
        <strain evidence="1">FL966</strain>
    </source>
</reference>
<keyword evidence="2" id="KW-1185">Reference proteome</keyword>
<gene>
    <name evidence="1" type="ORF">CPELLU_LOCUS12996</name>
</gene>
<accession>A0A9N9I7L3</accession>
<comment type="caution">
    <text evidence="1">The sequence shown here is derived from an EMBL/GenBank/DDBJ whole genome shotgun (WGS) entry which is preliminary data.</text>
</comment>
<dbReference type="AlphaFoldDB" id="A0A9N9I7L3"/>
<name>A0A9N9I7L3_9GLOM</name>
<evidence type="ECO:0000313" key="2">
    <source>
        <dbReference type="Proteomes" id="UP000789759"/>
    </source>
</evidence>
<proteinExistence type="predicted"/>
<dbReference type="Gene3D" id="3.30.420.10">
    <property type="entry name" value="Ribonuclease H-like superfamily/Ribonuclease H"/>
    <property type="match status" value="1"/>
</dbReference>
<dbReference type="InterPro" id="IPR036397">
    <property type="entry name" value="RNaseH_sf"/>
</dbReference>
<evidence type="ECO:0000313" key="1">
    <source>
        <dbReference type="EMBL" id="CAG8722758.1"/>
    </source>
</evidence>
<dbReference type="GO" id="GO:0003676">
    <property type="term" value="F:nucleic acid binding"/>
    <property type="evidence" value="ECO:0007669"/>
    <property type="project" value="InterPro"/>
</dbReference>
<organism evidence="1 2">
    <name type="scientific">Cetraspora pellucida</name>
    <dbReference type="NCBI Taxonomy" id="1433469"/>
    <lineage>
        <taxon>Eukaryota</taxon>
        <taxon>Fungi</taxon>
        <taxon>Fungi incertae sedis</taxon>
        <taxon>Mucoromycota</taxon>
        <taxon>Glomeromycotina</taxon>
        <taxon>Glomeromycetes</taxon>
        <taxon>Diversisporales</taxon>
        <taxon>Gigasporaceae</taxon>
        <taxon>Cetraspora</taxon>
    </lineage>
</organism>
<dbReference type="EMBL" id="CAJVQA010013243">
    <property type="protein sequence ID" value="CAG8722758.1"/>
    <property type="molecule type" value="Genomic_DNA"/>
</dbReference>
<dbReference type="Proteomes" id="UP000789759">
    <property type="component" value="Unassembled WGS sequence"/>
</dbReference>
<protein>
    <submittedName>
        <fullName evidence="1">17453_t:CDS:1</fullName>
    </submittedName>
</protein>